<evidence type="ECO:0000256" key="4">
    <source>
        <dbReference type="ARBA" id="ARBA00023172"/>
    </source>
</evidence>
<dbReference type="InterPro" id="IPR009057">
    <property type="entry name" value="Homeodomain-like_sf"/>
</dbReference>
<dbReference type="GO" id="GO:0003677">
    <property type="term" value="F:DNA binding"/>
    <property type="evidence" value="ECO:0007669"/>
    <property type="project" value="UniProtKB-KW"/>
</dbReference>
<dbReference type="InterPro" id="IPR006118">
    <property type="entry name" value="Recombinase_CS"/>
</dbReference>
<dbReference type="PANTHER" id="PTHR30461">
    <property type="entry name" value="DNA-INVERTASE FROM LAMBDOID PROPHAGE"/>
    <property type="match status" value="1"/>
</dbReference>
<dbReference type="SUPFAM" id="SSF46689">
    <property type="entry name" value="Homeodomain-like"/>
    <property type="match status" value="1"/>
</dbReference>
<dbReference type="PROSITE" id="PS51736">
    <property type="entry name" value="RECOMBINASES_3"/>
    <property type="match status" value="1"/>
</dbReference>
<dbReference type="InterPro" id="IPR050639">
    <property type="entry name" value="SSR_resolvase"/>
</dbReference>
<dbReference type="GO" id="GO:0015074">
    <property type="term" value="P:DNA integration"/>
    <property type="evidence" value="ECO:0007669"/>
    <property type="project" value="UniProtKB-KW"/>
</dbReference>
<dbReference type="Pfam" id="PF02796">
    <property type="entry name" value="HTH_7"/>
    <property type="match status" value="1"/>
</dbReference>
<evidence type="ECO:0000313" key="7">
    <source>
        <dbReference type="EMBL" id="AWR21320.1"/>
    </source>
</evidence>
<protein>
    <submittedName>
        <fullName evidence="7">DNA-invertase hin</fullName>
    </submittedName>
</protein>
<evidence type="ECO:0000259" key="6">
    <source>
        <dbReference type="PROSITE" id="PS51736"/>
    </source>
</evidence>
<dbReference type="RefSeq" id="WP_110233175.1">
    <property type="nucleotide sequence ID" value="NZ_CP023994.1"/>
</dbReference>
<organism evidence="7 8">
    <name type="scientific">Aurantimicrobium photophilum</name>
    <dbReference type="NCBI Taxonomy" id="1987356"/>
    <lineage>
        <taxon>Bacteria</taxon>
        <taxon>Bacillati</taxon>
        <taxon>Actinomycetota</taxon>
        <taxon>Actinomycetes</taxon>
        <taxon>Micrococcales</taxon>
        <taxon>Microbacteriaceae</taxon>
        <taxon>Aurantimicrobium</taxon>
    </lineage>
</organism>
<sequence>MTSRRIGYGRVSTLDQNLESQSDALKAAGADKIFVEKITGTKASRPELDKVKEQLREGDTLVITRMDRLGRSAKDLLNIVSELDALGVDLEIIEQNIDTKTPEGKLFFTMVAGFAEFEHSMMVARTKDGLAAARARGRVGGRKPKMTPARAAEAERLYKEKNMTVQEIADIFGVSRPTIYRAVAQLTT</sequence>
<dbReference type="Proteomes" id="UP000246894">
    <property type="component" value="Chromosome"/>
</dbReference>
<dbReference type="AlphaFoldDB" id="A0A2Z3RXT1"/>
<dbReference type="GO" id="GO:0000150">
    <property type="term" value="F:DNA strand exchange activity"/>
    <property type="evidence" value="ECO:0007669"/>
    <property type="project" value="InterPro"/>
</dbReference>
<evidence type="ECO:0000256" key="5">
    <source>
        <dbReference type="PIRSR" id="PIRSR606118-50"/>
    </source>
</evidence>
<proteinExistence type="inferred from homology"/>
<feature type="domain" description="Resolvase/invertase-type recombinase catalytic" evidence="6">
    <location>
        <begin position="4"/>
        <end position="137"/>
    </location>
</feature>
<dbReference type="InterPro" id="IPR006119">
    <property type="entry name" value="Resolv_N"/>
</dbReference>
<dbReference type="Pfam" id="PF00239">
    <property type="entry name" value="Resolvase"/>
    <property type="match status" value="1"/>
</dbReference>
<evidence type="ECO:0000256" key="2">
    <source>
        <dbReference type="ARBA" id="ARBA00022908"/>
    </source>
</evidence>
<dbReference type="SMART" id="SM00857">
    <property type="entry name" value="Resolvase"/>
    <property type="match status" value="1"/>
</dbReference>
<keyword evidence="8" id="KW-1185">Reference proteome</keyword>
<dbReference type="PANTHER" id="PTHR30461:SF2">
    <property type="entry name" value="SERINE RECOMBINASE PINE-RELATED"/>
    <property type="match status" value="1"/>
</dbReference>
<dbReference type="Gene3D" id="3.40.50.1390">
    <property type="entry name" value="Resolvase, N-terminal catalytic domain"/>
    <property type="match status" value="1"/>
</dbReference>
<feature type="active site" description="O-(5'-phospho-DNA)-serine intermediate" evidence="5">
    <location>
        <position position="12"/>
    </location>
</feature>
<evidence type="ECO:0000256" key="3">
    <source>
        <dbReference type="ARBA" id="ARBA00023125"/>
    </source>
</evidence>
<dbReference type="SUPFAM" id="SSF53041">
    <property type="entry name" value="Resolvase-like"/>
    <property type="match status" value="1"/>
</dbReference>
<accession>A0A2Z3RXT1</accession>
<dbReference type="Gene3D" id="1.10.10.60">
    <property type="entry name" value="Homeodomain-like"/>
    <property type="match status" value="1"/>
</dbReference>
<dbReference type="KEGG" id="aum:AURMO_00711"/>
<comment type="similarity">
    <text evidence="1">Belongs to the site-specific recombinase resolvase family.</text>
</comment>
<dbReference type="EMBL" id="CP023994">
    <property type="protein sequence ID" value="AWR21320.1"/>
    <property type="molecule type" value="Genomic_DNA"/>
</dbReference>
<evidence type="ECO:0000313" key="8">
    <source>
        <dbReference type="Proteomes" id="UP000246894"/>
    </source>
</evidence>
<keyword evidence="2" id="KW-0229">DNA integration</keyword>
<dbReference type="CDD" id="cd00569">
    <property type="entry name" value="HTH_Hin_like"/>
    <property type="match status" value="1"/>
</dbReference>
<dbReference type="PROSITE" id="PS00398">
    <property type="entry name" value="RECOMBINASES_2"/>
    <property type="match status" value="1"/>
</dbReference>
<dbReference type="InterPro" id="IPR036162">
    <property type="entry name" value="Resolvase-like_N_sf"/>
</dbReference>
<reference evidence="7 8" key="1">
    <citation type="submission" date="2017-10" db="EMBL/GenBank/DDBJ databases">
        <title>Genome of an Actinobacterium that displays light-enhanced growth.</title>
        <authorList>
            <person name="Maresca J.A."/>
            <person name="Hempel P."/>
            <person name="Shevchenko O."/>
            <person name="Miller K.J."/>
            <person name="Hahn M.W."/>
        </authorList>
    </citation>
    <scope>NUCLEOTIDE SEQUENCE [LARGE SCALE GENOMIC DNA]</scope>
    <source>
        <strain evidence="7 8">MWH-Mo1</strain>
    </source>
</reference>
<name>A0A2Z3RXT1_9MICO</name>
<dbReference type="CDD" id="cd03768">
    <property type="entry name" value="SR_ResInv"/>
    <property type="match status" value="1"/>
</dbReference>
<keyword evidence="4" id="KW-0233">DNA recombination</keyword>
<evidence type="ECO:0000256" key="1">
    <source>
        <dbReference type="ARBA" id="ARBA00009913"/>
    </source>
</evidence>
<dbReference type="FunFam" id="3.40.50.1390:FF:000001">
    <property type="entry name" value="DNA recombinase"/>
    <property type="match status" value="1"/>
</dbReference>
<dbReference type="OrthoDB" id="128993at2"/>
<gene>
    <name evidence="7" type="ORF">AURMO_00711</name>
</gene>
<keyword evidence="3" id="KW-0238">DNA-binding</keyword>
<dbReference type="InterPro" id="IPR006120">
    <property type="entry name" value="Resolvase_HTH_dom"/>
</dbReference>